<evidence type="ECO:0000313" key="3">
    <source>
        <dbReference type="Proteomes" id="UP000249723"/>
    </source>
</evidence>
<protein>
    <submittedName>
        <fullName evidence="2">BZ3500_MvSof-1268-A1-R1_Chr3-2g06276 protein</fullName>
    </submittedName>
</protein>
<proteinExistence type="predicted"/>
<sequence>MSAIADLPIHGVSRAPLEPVAADSKGFPERFEPLLRPFVRSLPLRHRVVCLRSLVQRSNPRRSRFLTSAPANRCSGGLSEHHRTAHPRGGQGSTRTRLSRLRLRSLPLGHRVACLRSLVQGSNPPPFALPHVRVRVDARSRRTCWVLPLPAQPRADVLDLYFQTR</sequence>
<dbReference type="EMBL" id="FMWP01000095">
    <property type="protein sequence ID" value="SCZ98293.1"/>
    <property type="molecule type" value="Genomic_DNA"/>
</dbReference>
<keyword evidence="3" id="KW-1185">Reference proteome</keyword>
<name>A0A2X0LQ17_9BASI</name>
<gene>
    <name evidence="2" type="ORF">BZ3500_MVSOF-1268-A1-R1_CHR3-2G06276</name>
</gene>
<dbReference type="AlphaFoldDB" id="A0A2X0LQ17"/>
<evidence type="ECO:0000313" key="2">
    <source>
        <dbReference type="EMBL" id="SCZ98293.1"/>
    </source>
</evidence>
<evidence type="ECO:0000256" key="1">
    <source>
        <dbReference type="SAM" id="MobiDB-lite"/>
    </source>
</evidence>
<organism evidence="2 3">
    <name type="scientific">Microbotryum saponariae</name>
    <dbReference type="NCBI Taxonomy" id="289078"/>
    <lineage>
        <taxon>Eukaryota</taxon>
        <taxon>Fungi</taxon>
        <taxon>Dikarya</taxon>
        <taxon>Basidiomycota</taxon>
        <taxon>Pucciniomycotina</taxon>
        <taxon>Microbotryomycetes</taxon>
        <taxon>Microbotryales</taxon>
        <taxon>Microbotryaceae</taxon>
        <taxon>Microbotryum</taxon>
    </lineage>
</organism>
<accession>A0A2X0LQ17</accession>
<dbReference type="Proteomes" id="UP000249723">
    <property type="component" value="Unassembled WGS sequence"/>
</dbReference>
<reference evidence="3" key="1">
    <citation type="submission" date="2016-10" db="EMBL/GenBank/DDBJ databases">
        <authorList>
            <person name="Jeantristanb JTB J.-T."/>
            <person name="Ricardo R."/>
        </authorList>
    </citation>
    <scope>NUCLEOTIDE SEQUENCE [LARGE SCALE GENOMIC DNA]</scope>
</reference>
<feature type="region of interest" description="Disordered" evidence="1">
    <location>
        <begin position="67"/>
        <end position="97"/>
    </location>
</feature>